<dbReference type="PROSITE" id="PS50887">
    <property type="entry name" value="GGDEF"/>
    <property type="match status" value="1"/>
</dbReference>
<dbReference type="SUPFAM" id="SSF52172">
    <property type="entry name" value="CheY-like"/>
    <property type="match status" value="1"/>
</dbReference>
<dbReference type="NCBIfam" id="TIGR00254">
    <property type="entry name" value="GGDEF"/>
    <property type="match status" value="1"/>
</dbReference>
<dbReference type="InterPro" id="IPR011006">
    <property type="entry name" value="CheY-like_superfamily"/>
</dbReference>
<dbReference type="Pfam" id="PF00072">
    <property type="entry name" value="Response_reg"/>
    <property type="match status" value="1"/>
</dbReference>
<proteinExistence type="predicted"/>
<dbReference type="InterPro" id="IPR000160">
    <property type="entry name" value="GGDEF_dom"/>
</dbReference>
<dbReference type="SMART" id="SM00267">
    <property type="entry name" value="GGDEF"/>
    <property type="match status" value="1"/>
</dbReference>
<evidence type="ECO:0000259" key="5">
    <source>
        <dbReference type="PROSITE" id="PS50110"/>
    </source>
</evidence>
<dbReference type="EC" id="2.7.7.65" evidence="2"/>
<dbReference type="GO" id="GO:1902201">
    <property type="term" value="P:negative regulation of bacterial-type flagellum-dependent cell motility"/>
    <property type="evidence" value="ECO:0007669"/>
    <property type="project" value="TreeGrafter"/>
</dbReference>
<dbReference type="InterPro" id="IPR001789">
    <property type="entry name" value="Sig_transdc_resp-reg_receiver"/>
</dbReference>
<dbReference type="FunFam" id="3.30.70.270:FF:000001">
    <property type="entry name" value="Diguanylate cyclase domain protein"/>
    <property type="match status" value="1"/>
</dbReference>
<gene>
    <name evidence="7" type="ORF">AT746_16390</name>
</gene>
<name>A0A0U2ZL04_9ALTE</name>
<feature type="domain" description="GGDEF" evidence="6">
    <location>
        <begin position="164"/>
        <end position="301"/>
    </location>
</feature>
<evidence type="ECO:0000256" key="1">
    <source>
        <dbReference type="ARBA" id="ARBA00001946"/>
    </source>
</evidence>
<feature type="domain" description="Response regulatory" evidence="5">
    <location>
        <begin position="6"/>
        <end position="121"/>
    </location>
</feature>
<dbReference type="GO" id="GO:0052621">
    <property type="term" value="F:diguanylate cyclase activity"/>
    <property type="evidence" value="ECO:0007669"/>
    <property type="project" value="UniProtKB-EC"/>
</dbReference>
<comment type="cofactor">
    <cofactor evidence="1">
        <name>Mg(2+)</name>
        <dbReference type="ChEBI" id="CHEBI:18420"/>
    </cofactor>
</comment>
<keyword evidence="4" id="KW-0597">Phosphoprotein</keyword>
<dbReference type="PANTHER" id="PTHR45138:SF9">
    <property type="entry name" value="DIGUANYLATE CYCLASE DGCM-RELATED"/>
    <property type="match status" value="1"/>
</dbReference>
<dbReference type="GO" id="GO:0043709">
    <property type="term" value="P:cell adhesion involved in single-species biofilm formation"/>
    <property type="evidence" value="ECO:0007669"/>
    <property type="project" value="TreeGrafter"/>
</dbReference>
<keyword evidence="8" id="KW-1185">Reference proteome</keyword>
<sequence>MSERQQILIIDDETDNLRILSDILREQADIILAKSGQQGIRKAAELKPDLILLDVVMQGMDGFEVMTTLKHNAETSDIPVIFITSLGETHHEEKGFRLGACDYIQKPFHTTIVLARTKLHLELRRQRTMLEQLANIDPLTGIANRRRYEEVLKREWRVAMRKQSPVSLILVDIDNFKHYNDHFGHAAGDKVLKKVACAFRDRLQRPRDLVARFGGEEFIILLPDNDRQGCIEVMERCRQAIEQMPLDDLNNPDIRHITVSIGGYTCRPDTDSKPQEAIKMADDMLYMAKHQGKNRILWFCDSEGISESPPATL</sequence>
<organism evidence="7 8">
    <name type="scientific">Lacimicrobium alkaliphilum</name>
    <dbReference type="NCBI Taxonomy" id="1526571"/>
    <lineage>
        <taxon>Bacteria</taxon>
        <taxon>Pseudomonadati</taxon>
        <taxon>Pseudomonadota</taxon>
        <taxon>Gammaproteobacteria</taxon>
        <taxon>Alteromonadales</taxon>
        <taxon>Alteromonadaceae</taxon>
        <taxon>Lacimicrobium</taxon>
    </lineage>
</organism>
<dbReference type="InterPro" id="IPR050469">
    <property type="entry name" value="Diguanylate_Cyclase"/>
</dbReference>
<feature type="modified residue" description="4-aspartylphosphate" evidence="4">
    <location>
        <position position="54"/>
    </location>
</feature>
<dbReference type="Gene3D" id="3.40.50.2300">
    <property type="match status" value="1"/>
</dbReference>
<dbReference type="GO" id="GO:0005886">
    <property type="term" value="C:plasma membrane"/>
    <property type="evidence" value="ECO:0007669"/>
    <property type="project" value="TreeGrafter"/>
</dbReference>
<evidence type="ECO:0000313" key="7">
    <source>
        <dbReference type="EMBL" id="ALS99687.1"/>
    </source>
</evidence>
<dbReference type="Gene3D" id="3.30.70.270">
    <property type="match status" value="1"/>
</dbReference>
<dbReference type="InterPro" id="IPR043128">
    <property type="entry name" value="Rev_trsase/Diguanyl_cyclase"/>
</dbReference>
<comment type="catalytic activity">
    <reaction evidence="3">
        <text>2 GTP = 3',3'-c-di-GMP + 2 diphosphate</text>
        <dbReference type="Rhea" id="RHEA:24898"/>
        <dbReference type="ChEBI" id="CHEBI:33019"/>
        <dbReference type="ChEBI" id="CHEBI:37565"/>
        <dbReference type="ChEBI" id="CHEBI:58805"/>
        <dbReference type="EC" id="2.7.7.65"/>
    </reaction>
</comment>
<dbReference type="CDD" id="cd01949">
    <property type="entry name" value="GGDEF"/>
    <property type="match status" value="1"/>
</dbReference>
<dbReference type="KEGG" id="lal:AT746_16390"/>
<dbReference type="STRING" id="1526571.AT746_16390"/>
<dbReference type="GO" id="GO:0000160">
    <property type="term" value="P:phosphorelay signal transduction system"/>
    <property type="evidence" value="ECO:0007669"/>
    <property type="project" value="InterPro"/>
</dbReference>
<evidence type="ECO:0000256" key="4">
    <source>
        <dbReference type="PROSITE-ProRule" id="PRU00169"/>
    </source>
</evidence>
<dbReference type="Proteomes" id="UP000068447">
    <property type="component" value="Chromosome"/>
</dbReference>
<dbReference type="SMART" id="SM00448">
    <property type="entry name" value="REC"/>
    <property type="match status" value="1"/>
</dbReference>
<dbReference type="PANTHER" id="PTHR45138">
    <property type="entry name" value="REGULATORY COMPONENTS OF SENSORY TRANSDUCTION SYSTEM"/>
    <property type="match status" value="1"/>
</dbReference>
<accession>A0A0U2ZL04</accession>
<evidence type="ECO:0000259" key="6">
    <source>
        <dbReference type="PROSITE" id="PS50887"/>
    </source>
</evidence>
<dbReference type="SUPFAM" id="SSF55073">
    <property type="entry name" value="Nucleotide cyclase"/>
    <property type="match status" value="1"/>
</dbReference>
<evidence type="ECO:0000256" key="3">
    <source>
        <dbReference type="ARBA" id="ARBA00034247"/>
    </source>
</evidence>
<reference evidence="7 8" key="1">
    <citation type="submission" date="2015-12" db="EMBL/GenBank/DDBJ databases">
        <title>Complete genome of Lacimicrobium alkaliphilum KCTC 32984.</title>
        <authorList>
            <person name="Kim S.-G."/>
            <person name="Lee Y.-J."/>
        </authorList>
    </citation>
    <scope>NUCLEOTIDE SEQUENCE [LARGE SCALE GENOMIC DNA]</scope>
    <source>
        <strain evidence="7 8">YelD216</strain>
    </source>
</reference>
<evidence type="ECO:0000256" key="2">
    <source>
        <dbReference type="ARBA" id="ARBA00012528"/>
    </source>
</evidence>
<dbReference type="InterPro" id="IPR029787">
    <property type="entry name" value="Nucleotide_cyclase"/>
</dbReference>
<dbReference type="EMBL" id="CP013650">
    <property type="protein sequence ID" value="ALS99687.1"/>
    <property type="molecule type" value="Genomic_DNA"/>
</dbReference>
<protein>
    <recommendedName>
        <fullName evidence="2">diguanylate cyclase</fullName>
        <ecNumber evidence="2">2.7.7.65</ecNumber>
    </recommendedName>
</protein>
<dbReference type="PROSITE" id="PS50110">
    <property type="entry name" value="RESPONSE_REGULATORY"/>
    <property type="match status" value="1"/>
</dbReference>
<dbReference type="AlphaFoldDB" id="A0A0U2ZL04"/>
<dbReference type="RefSeq" id="WP_062482519.1">
    <property type="nucleotide sequence ID" value="NZ_CP013650.1"/>
</dbReference>
<dbReference type="OrthoDB" id="9812260at2"/>
<evidence type="ECO:0000313" key="8">
    <source>
        <dbReference type="Proteomes" id="UP000068447"/>
    </source>
</evidence>
<dbReference type="Pfam" id="PF00990">
    <property type="entry name" value="GGDEF"/>
    <property type="match status" value="1"/>
</dbReference>